<keyword evidence="3" id="KW-1185">Reference proteome</keyword>
<evidence type="ECO:0000256" key="1">
    <source>
        <dbReference type="SAM" id="MobiDB-lite"/>
    </source>
</evidence>
<gene>
    <name evidence="2" type="ORF">K458DRAFT_474271</name>
</gene>
<dbReference type="AlphaFoldDB" id="A0A6G1JHX0"/>
<reference evidence="2" key="1">
    <citation type="journal article" date="2020" name="Stud. Mycol.">
        <title>101 Dothideomycetes genomes: a test case for predicting lifestyles and emergence of pathogens.</title>
        <authorList>
            <person name="Haridas S."/>
            <person name="Albert R."/>
            <person name="Binder M."/>
            <person name="Bloem J."/>
            <person name="Labutti K."/>
            <person name="Salamov A."/>
            <person name="Andreopoulos B."/>
            <person name="Baker S."/>
            <person name="Barry K."/>
            <person name="Bills G."/>
            <person name="Bluhm B."/>
            <person name="Cannon C."/>
            <person name="Castanera R."/>
            <person name="Culley D."/>
            <person name="Daum C."/>
            <person name="Ezra D."/>
            <person name="Gonzalez J."/>
            <person name="Henrissat B."/>
            <person name="Kuo A."/>
            <person name="Liang C."/>
            <person name="Lipzen A."/>
            <person name="Lutzoni F."/>
            <person name="Magnuson J."/>
            <person name="Mondo S."/>
            <person name="Nolan M."/>
            <person name="Ohm R."/>
            <person name="Pangilinan J."/>
            <person name="Park H.-J."/>
            <person name="Ramirez L."/>
            <person name="Alfaro M."/>
            <person name="Sun H."/>
            <person name="Tritt A."/>
            <person name="Yoshinaga Y."/>
            <person name="Zwiers L.-H."/>
            <person name="Turgeon B."/>
            <person name="Goodwin S."/>
            <person name="Spatafora J."/>
            <person name="Crous P."/>
            <person name="Grigoriev I."/>
        </authorList>
    </citation>
    <scope>NUCLEOTIDE SEQUENCE</scope>
    <source>
        <strain evidence="2">CBS 122367</strain>
    </source>
</reference>
<organism evidence="2 3">
    <name type="scientific">Lentithecium fluviatile CBS 122367</name>
    <dbReference type="NCBI Taxonomy" id="1168545"/>
    <lineage>
        <taxon>Eukaryota</taxon>
        <taxon>Fungi</taxon>
        <taxon>Dikarya</taxon>
        <taxon>Ascomycota</taxon>
        <taxon>Pezizomycotina</taxon>
        <taxon>Dothideomycetes</taxon>
        <taxon>Pleosporomycetidae</taxon>
        <taxon>Pleosporales</taxon>
        <taxon>Massarineae</taxon>
        <taxon>Lentitheciaceae</taxon>
        <taxon>Lentithecium</taxon>
    </lineage>
</organism>
<protein>
    <submittedName>
        <fullName evidence="2">Uncharacterized protein</fullName>
    </submittedName>
</protein>
<feature type="region of interest" description="Disordered" evidence="1">
    <location>
        <begin position="1"/>
        <end position="35"/>
    </location>
</feature>
<dbReference type="EMBL" id="MU005571">
    <property type="protein sequence ID" value="KAF2689820.1"/>
    <property type="molecule type" value="Genomic_DNA"/>
</dbReference>
<evidence type="ECO:0000313" key="3">
    <source>
        <dbReference type="Proteomes" id="UP000799291"/>
    </source>
</evidence>
<name>A0A6G1JHX0_9PLEO</name>
<proteinExistence type="predicted"/>
<feature type="compositionally biased region" description="Low complexity" evidence="1">
    <location>
        <begin position="183"/>
        <end position="193"/>
    </location>
</feature>
<feature type="region of interest" description="Disordered" evidence="1">
    <location>
        <begin position="171"/>
        <end position="208"/>
    </location>
</feature>
<feature type="compositionally biased region" description="Pro residues" evidence="1">
    <location>
        <begin position="194"/>
        <end position="208"/>
    </location>
</feature>
<dbReference type="Proteomes" id="UP000799291">
    <property type="component" value="Unassembled WGS sequence"/>
</dbReference>
<sequence>MAQPATRRTAAHATRAISIPSTTPSEATTTTYTPSRAANIPPAYLLPPTIPSPYTGTLEASLDAILDFTRVYPNLRPLTAVLLADVDLTTNWPVLLQTTLKGETAENEREMLEEIMFLVTRVLLPEQVAENRALMLRLYEAKKTTSVRVSLRYDMLRKWTRGGHAHDMVVESRPALPPPLPSSPSSIPVSASRPAPPPDPISNPKLPARPPFRPNVLATLIAAPAQYTHGYPTRKLGEAMRHHVTELDRWMLLTDEEVAQWEGKRLWMGVCGVLVMWQWLRRDTEVLGEMEVGGWQELGGRVDECEWIREGR</sequence>
<evidence type="ECO:0000313" key="2">
    <source>
        <dbReference type="EMBL" id="KAF2689820.1"/>
    </source>
</evidence>
<dbReference type="OrthoDB" id="3790454at2759"/>
<accession>A0A6G1JHX0</accession>